<feature type="transmembrane region" description="Helical" evidence="8">
    <location>
        <begin position="442"/>
        <end position="460"/>
    </location>
</feature>
<dbReference type="PANTHER" id="PTHR21143">
    <property type="entry name" value="INVERTEBRATE GUSTATORY RECEPTOR"/>
    <property type="match status" value="1"/>
</dbReference>
<feature type="transmembrane region" description="Helical" evidence="8">
    <location>
        <begin position="135"/>
        <end position="155"/>
    </location>
</feature>
<feature type="transmembrane region" description="Helical" evidence="8">
    <location>
        <begin position="361"/>
        <end position="379"/>
    </location>
</feature>
<evidence type="ECO:0000313" key="10">
    <source>
        <dbReference type="Proteomes" id="UP000410492"/>
    </source>
</evidence>
<comment type="function">
    <text evidence="8">Gustatory receptor which mediates acceptance or avoidance behavior, depending on its substrates.</text>
</comment>
<gene>
    <name evidence="9" type="ORF">CALMAC_LOCUS9878</name>
</gene>
<sequence>KSDGHSRGVGNYVVYCVGNSLVFRYQHTYFPSNPIFFNMDENQNIEVIEEVLSQPRKRSVYLESAAPFYQNKDANPISKVAPANVPNVPIRAFQEQKNVDSVLYESLTPMLMLMKVIGIFPITQRGPTFIVTPKLMIYSVVLFILICGYVGYIKWDKVEMVRSAEGRFEEAVIDYLFSIYLVPIVINILSWYEARKHARVLTSIMAFEKVYFKVTKKRFKRFLRNKPLIVTIGLLILATANMTVTHVTMVHFKLLQIIPFCYINIITYILGGIWYLYCNLIGETATIIATDFALALRNIGPASQVANYRSLWMMLSKITRDVGNAFGCAMTFLCLYLFLIITLTIYGLLSQIQEGFGIKDIGLAITALFAGAMLFFISNEAHYASNCVRVQFQKKLLLVELTWMTEDAQQEINMFIRATEMSPTDMILVGFFAVNRTLFKSLIATMVTYLVVLLQFQISIPEDQESSTNSTNI</sequence>
<dbReference type="EMBL" id="CAACVG010008095">
    <property type="protein sequence ID" value="VEN48410.1"/>
    <property type="molecule type" value="Genomic_DNA"/>
</dbReference>
<keyword evidence="6 8" id="KW-0675">Receptor</keyword>
<feature type="transmembrane region" description="Helical" evidence="8">
    <location>
        <begin position="322"/>
        <end position="349"/>
    </location>
</feature>
<keyword evidence="7 8" id="KW-0807">Transducer</keyword>
<keyword evidence="3 8" id="KW-0812">Transmembrane</keyword>
<keyword evidence="10" id="KW-1185">Reference proteome</keyword>
<feature type="transmembrane region" description="Helical" evidence="8">
    <location>
        <begin position="175"/>
        <end position="192"/>
    </location>
</feature>
<evidence type="ECO:0000256" key="4">
    <source>
        <dbReference type="ARBA" id="ARBA00022989"/>
    </source>
</evidence>
<protein>
    <recommendedName>
        <fullName evidence="8">Gustatory receptor</fullName>
    </recommendedName>
</protein>
<keyword evidence="4 8" id="KW-1133">Transmembrane helix</keyword>
<evidence type="ECO:0000256" key="7">
    <source>
        <dbReference type="ARBA" id="ARBA00023224"/>
    </source>
</evidence>
<evidence type="ECO:0000313" key="9">
    <source>
        <dbReference type="EMBL" id="VEN48410.1"/>
    </source>
</evidence>
<dbReference type="GO" id="GO:0043025">
    <property type="term" value="C:neuronal cell body"/>
    <property type="evidence" value="ECO:0007669"/>
    <property type="project" value="TreeGrafter"/>
</dbReference>
<dbReference type="GO" id="GO:0007165">
    <property type="term" value="P:signal transduction"/>
    <property type="evidence" value="ECO:0007669"/>
    <property type="project" value="UniProtKB-KW"/>
</dbReference>
<dbReference type="OrthoDB" id="6625921at2759"/>
<evidence type="ECO:0000256" key="2">
    <source>
        <dbReference type="ARBA" id="ARBA00022475"/>
    </source>
</evidence>
<name>A0A653CMQ3_CALMS</name>
<evidence type="ECO:0000256" key="3">
    <source>
        <dbReference type="ARBA" id="ARBA00022692"/>
    </source>
</evidence>
<dbReference type="AlphaFoldDB" id="A0A653CMQ3"/>
<dbReference type="Proteomes" id="UP000410492">
    <property type="component" value="Unassembled WGS sequence"/>
</dbReference>
<dbReference type="InterPro" id="IPR013604">
    <property type="entry name" value="7TM_chemorcpt"/>
</dbReference>
<dbReference type="GO" id="GO:0050909">
    <property type="term" value="P:sensory perception of taste"/>
    <property type="evidence" value="ECO:0007669"/>
    <property type="project" value="InterPro"/>
</dbReference>
<comment type="subcellular location">
    <subcellularLocation>
        <location evidence="1 8">Cell membrane</location>
        <topology evidence="1 8">Multi-pass membrane protein</topology>
    </subcellularLocation>
</comment>
<organism evidence="9 10">
    <name type="scientific">Callosobruchus maculatus</name>
    <name type="common">Southern cowpea weevil</name>
    <name type="synonym">Pulse bruchid</name>
    <dbReference type="NCBI Taxonomy" id="64391"/>
    <lineage>
        <taxon>Eukaryota</taxon>
        <taxon>Metazoa</taxon>
        <taxon>Ecdysozoa</taxon>
        <taxon>Arthropoda</taxon>
        <taxon>Hexapoda</taxon>
        <taxon>Insecta</taxon>
        <taxon>Pterygota</taxon>
        <taxon>Neoptera</taxon>
        <taxon>Endopterygota</taxon>
        <taxon>Coleoptera</taxon>
        <taxon>Polyphaga</taxon>
        <taxon>Cucujiformia</taxon>
        <taxon>Chrysomeloidea</taxon>
        <taxon>Chrysomelidae</taxon>
        <taxon>Bruchinae</taxon>
        <taxon>Bruchini</taxon>
        <taxon>Callosobruchus</taxon>
    </lineage>
</organism>
<feature type="transmembrane region" description="Helical" evidence="8">
    <location>
        <begin position="254"/>
        <end position="277"/>
    </location>
</feature>
<dbReference type="PANTHER" id="PTHR21143:SF131">
    <property type="entry name" value="GUSTATORY AND ODORANT RECEPTOR 63A-RELATED"/>
    <property type="match status" value="1"/>
</dbReference>
<dbReference type="Pfam" id="PF08395">
    <property type="entry name" value="7tm_7"/>
    <property type="match status" value="1"/>
</dbReference>
<comment type="similarity">
    <text evidence="8">Belongs to the insect chemoreceptor superfamily. Gustatory receptor (GR) family.</text>
</comment>
<evidence type="ECO:0000256" key="5">
    <source>
        <dbReference type="ARBA" id="ARBA00023136"/>
    </source>
</evidence>
<feature type="transmembrane region" description="Helical" evidence="8">
    <location>
        <begin position="227"/>
        <end position="248"/>
    </location>
</feature>
<dbReference type="GO" id="GO:0030424">
    <property type="term" value="C:axon"/>
    <property type="evidence" value="ECO:0007669"/>
    <property type="project" value="TreeGrafter"/>
</dbReference>
<accession>A0A653CMQ3</accession>
<keyword evidence="2 8" id="KW-1003">Cell membrane</keyword>
<reference evidence="9 10" key="1">
    <citation type="submission" date="2019-01" db="EMBL/GenBank/DDBJ databases">
        <authorList>
            <person name="Sayadi A."/>
        </authorList>
    </citation>
    <scope>NUCLEOTIDE SEQUENCE [LARGE SCALE GENOMIC DNA]</scope>
</reference>
<keyword evidence="5 8" id="KW-0472">Membrane</keyword>
<proteinExistence type="inferred from homology"/>
<dbReference type="GO" id="GO:0005886">
    <property type="term" value="C:plasma membrane"/>
    <property type="evidence" value="ECO:0007669"/>
    <property type="project" value="UniProtKB-SubCell"/>
</dbReference>
<feature type="non-terminal residue" evidence="9">
    <location>
        <position position="1"/>
    </location>
</feature>
<dbReference type="GO" id="GO:0030425">
    <property type="term" value="C:dendrite"/>
    <property type="evidence" value="ECO:0007669"/>
    <property type="project" value="TreeGrafter"/>
</dbReference>
<evidence type="ECO:0000256" key="8">
    <source>
        <dbReference type="RuleBase" id="RU363108"/>
    </source>
</evidence>
<evidence type="ECO:0000256" key="6">
    <source>
        <dbReference type="ARBA" id="ARBA00023170"/>
    </source>
</evidence>
<evidence type="ECO:0000256" key="1">
    <source>
        <dbReference type="ARBA" id="ARBA00004651"/>
    </source>
</evidence>